<sequence>MDWLRQLPIGQYVAGNSGWLRRLDPRLKLAWVLMFLLTPVLAGSLWRIGLVVALLLITLASGLPVRIWWRSLLLLLFLGALVGLFAMMLPTGETAATLAVRSPQEVPGASVTSLSWELLRLGPLRLGPLALGPFVVSRRSAELGLNTATLIFTVVHSVNLMLLTTQPEDLVWALSWCLAPLALIGVPVDRLSFQLLLALRFLPLVQEELQNLLRSLASRAVNLRQLGFKASFALILSVGERLLANILLRAEQGADALLARGGLWLPPDQFRPQVLLTGASLWLNIASAMLLLFVLGLRGKYGAL</sequence>
<dbReference type="HOGENOM" id="CLU_056469_0_2_3"/>
<dbReference type="STRING" id="59922.P9303_21501"/>
<comment type="subcellular location">
    <subcellularLocation>
        <location evidence="1">Membrane</location>
        <topology evidence="1">Multi-pass membrane protein</topology>
    </subcellularLocation>
</comment>
<feature type="transmembrane region" description="Helical" evidence="5">
    <location>
        <begin position="29"/>
        <end position="60"/>
    </location>
</feature>
<evidence type="ECO:0000256" key="5">
    <source>
        <dbReference type="SAM" id="Phobius"/>
    </source>
</evidence>
<gene>
    <name evidence="6" type="primary">cbiQ</name>
    <name evidence="6" type="ordered locus">P9303_21501</name>
</gene>
<dbReference type="KEGG" id="pmf:P9303_21501"/>
<evidence type="ECO:0000256" key="1">
    <source>
        <dbReference type="ARBA" id="ARBA00004141"/>
    </source>
</evidence>
<dbReference type="Pfam" id="PF02361">
    <property type="entry name" value="CbiQ"/>
    <property type="match status" value="1"/>
</dbReference>
<keyword evidence="4 5" id="KW-0472">Membrane</keyword>
<dbReference type="BioCyc" id="PMAR59922:G1G80-1878-MONOMER"/>
<evidence type="ECO:0000256" key="3">
    <source>
        <dbReference type="ARBA" id="ARBA00022989"/>
    </source>
</evidence>
<dbReference type="PANTHER" id="PTHR33514:SF13">
    <property type="entry name" value="PROTEIN ABCI12, CHLOROPLASTIC"/>
    <property type="match status" value="1"/>
</dbReference>
<evidence type="ECO:0000256" key="4">
    <source>
        <dbReference type="ARBA" id="ARBA00023136"/>
    </source>
</evidence>
<evidence type="ECO:0000313" key="7">
    <source>
        <dbReference type="Proteomes" id="UP000002274"/>
    </source>
</evidence>
<feature type="transmembrane region" description="Helical" evidence="5">
    <location>
        <begin position="72"/>
        <end position="89"/>
    </location>
</feature>
<reference evidence="6 7" key="1">
    <citation type="journal article" date="2007" name="PLoS Genet.">
        <title>Patterns and implications of gene gain and loss in the evolution of Prochlorococcus.</title>
        <authorList>
            <person name="Kettler G.C."/>
            <person name="Martiny A.C."/>
            <person name="Huang K."/>
            <person name="Zucker J."/>
            <person name="Coleman M.L."/>
            <person name="Rodrigue S."/>
            <person name="Chen F."/>
            <person name="Lapidus A."/>
            <person name="Ferriera S."/>
            <person name="Johnson J."/>
            <person name="Steglich C."/>
            <person name="Church G.M."/>
            <person name="Richardson P."/>
            <person name="Chisholm S.W."/>
        </authorList>
    </citation>
    <scope>NUCLEOTIDE SEQUENCE [LARGE SCALE GENOMIC DNA]</scope>
    <source>
        <strain evidence="6 7">MIT 9303</strain>
    </source>
</reference>
<dbReference type="RefSeq" id="WP_011826759.1">
    <property type="nucleotide sequence ID" value="NC_008820.1"/>
</dbReference>
<dbReference type="InterPro" id="IPR003339">
    <property type="entry name" value="ABC/ECF_trnsptr_transmembrane"/>
</dbReference>
<feature type="transmembrane region" description="Helical" evidence="5">
    <location>
        <begin position="170"/>
        <end position="188"/>
    </location>
</feature>
<feature type="transmembrane region" description="Helical" evidence="5">
    <location>
        <begin position="143"/>
        <end position="163"/>
    </location>
</feature>
<organism evidence="6 7">
    <name type="scientific">Prochlorococcus marinus (strain MIT 9303)</name>
    <dbReference type="NCBI Taxonomy" id="59922"/>
    <lineage>
        <taxon>Bacteria</taxon>
        <taxon>Bacillati</taxon>
        <taxon>Cyanobacteriota</taxon>
        <taxon>Cyanophyceae</taxon>
        <taxon>Synechococcales</taxon>
        <taxon>Prochlorococcaceae</taxon>
        <taxon>Prochlorococcus</taxon>
    </lineage>
</organism>
<dbReference type="Proteomes" id="UP000002274">
    <property type="component" value="Chromosome"/>
</dbReference>
<protein>
    <submittedName>
        <fullName evidence="6">Possible cobalt transport protein</fullName>
    </submittedName>
</protein>
<proteinExistence type="predicted"/>
<feature type="transmembrane region" description="Helical" evidence="5">
    <location>
        <begin position="274"/>
        <end position="297"/>
    </location>
</feature>
<keyword evidence="2 5" id="KW-0812">Transmembrane</keyword>
<accession>A2CBM5</accession>
<name>A2CBM5_PROM3</name>
<dbReference type="GO" id="GO:0005886">
    <property type="term" value="C:plasma membrane"/>
    <property type="evidence" value="ECO:0007669"/>
    <property type="project" value="TreeGrafter"/>
</dbReference>
<keyword evidence="3 5" id="KW-1133">Transmembrane helix</keyword>
<dbReference type="PANTHER" id="PTHR33514">
    <property type="entry name" value="PROTEIN ABCI12, CHLOROPLASTIC"/>
    <property type="match status" value="1"/>
</dbReference>
<dbReference type="CDD" id="cd16914">
    <property type="entry name" value="EcfT"/>
    <property type="match status" value="1"/>
</dbReference>
<evidence type="ECO:0000256" key="2">
    <source>
        <dbReference type="ARBA" id="ARBA00022692"/>
    </source>
</evidence>
<dbReference type="AlphaFoldDB" id="A2CBM5"/>
<dbReference type="EMBL" id="CP000554">
    <property type="protein sequence ID" value="ABM78885.1"/>
    <property type="molecule type" value="Genomic_DNA"/>
</dbReference>
<evidence type="ECO:0000313" key="6">
    <source>
        <dbReference type="EMBL" id="ABM78885.1"/>
    </source>
</evidence>